<dbReference type="InterPro" id="IPR028998">
    <property type="entry name" value="RimP_C"/>
</dbReference>
<dbReference type="SUPFAM" id="SSF74942">
    <property type="entry name" value="YhbC-like, C-terminal domain"/>
    <property type="match status" value="1"/>
</dbReference>
<accession>A0A1M6RLY0</accession>
<dbReference type="GO" id="GO:0005829">
    <property type="term" value="C:cytosol"/>
    <property type="evidence" value="ECO:0007669"/>
    <property type="project" value="TreeGrafter"/>
</dbReference>
<dbReference type="EMBL" id="FQZB01000016">
    <property type="protein sequence ID" value="SHK33358.1"/>
    <property type="molecule type" value="Genomic_DNA"/>
</dbReference>
<dbReference type="CDD" id="cd01734">
    <property type="entry name" value="YlxS_C"/>
    <property type="match status" value="1"/>
</dbReference>
<keyword evidence="2 3" id="KW-0690">Ribosome biogenesis</keyword>
<dbReference type="InterPro" id="IPR003728">
    <property type="entry name" value="Ribosome_maturation_RimP"/>
</dbReference>
<dbReference type="NCBIfam" id="NF000934">
    <property type="entry name" value="PRK00092.3-1"/>
    <property type="match status" value="1"/>
</dbReference>
<organism evidence="6 7">
    <name type="scientific">Clostridium cavendishii DSM 21758</name>
    <dbReference type="NCBI Taxonomy" id="1121302"/>
    <lineage>
        <taxon>Bacteria</taxon>
        <taxon>Bacillati</taxon>
        <taxon>Bacillota</taxon>
        <taxon>Clostridia</taxon>
        <taxon>Eubacteriales</taxon>
        <taxon>Clostridiaceae</taxon>
        <taxon>Clostridium</taxon>
    </lineage>
</organism>
<sequence>MNKEALIEQIKVLAKPIVEGLNYELYHIEYVKENDEYYLRIYIDKPDRISLKDCETVSRQISDMLDTEDPIKDPYYLEISSPGLNRGLYTEKHYKRFVGSLVLIKLTKSLEGKKSITGILEAVNEDSLIIKEQETELEICVPKDKIKTVNLEGEI</sequence>
<feature type="domain" description="Ribosome maturation factor RimP C-terminal" evidence="5">
    <location>
        <begin position="88"/>
        <end position="154"/>
    </location>
</feature>
<evidence type="ECO:0000256" key="2">
    <source>
        <dbReference type="ARBA" id="ARBA00022517"/>
    </source>
</evidence>
<dbReference type="GO" id="GO:0000028">
    <property type="term" value="P:ribosomal small subunit assembly"/>
    <property type="evidence" value="ECO:0007669"/>
    <property type="project" value="TreeGrafter"/>
</dbReference>
<dbReference type="FunFam" id="3.30.300.70:FF:000001">
    <property type="entry name" value="Ribosome maturation factor RimP"/>
    <property type="match status" value="1"/>
</dbReference>
<dbReference type="InterPro" id="IPR036847">
    <property type="entry name" value="RimP_C_sf"/>
</dbReference>
<evidence type="ECO:0000313" key="6">
    <source>
        <dbReference type="EMBL" id="SHK33358.1"/>
    </source>
</evidence>
<keyword evidence="1 3" id="KW-0963">Cytoplasm</keyword>
<dbReference type="Proteomes" id="UP000184310">
    <property type="component" value="Unassembled WGS sequence"/>
</dbReference>
<evidence type="ECO:0000313" key="7">
    <source>
        <dbReference type="Proteomes" id="UP000184310"/>
    </source>
</evidence>
<dbReference type="Gene3D" id="2.30.30.180">
    <property type="entry name" value="Ribosome maturation factor RimP, C-terminal domain"/>
    <property type="match status" value="1"/>
</dbReference>
<dbReference type="SUPFAM" id="SSF75420">
    <property type="entry name" value="YhbC-like, N-terminal domain"/>
    <property type="match status" value="1"/>
</dbReference>
<dbReference type="InterPro" id="IPR035956">
    <property type="entry name" value="RimP_N_sf"/>
</dbReference>
<evidence type="ECO:0000259" key="5">
    <source>
        <dbReference type="Pfam" id="PF17384"/>
    </source>
</evidence>
<dbReference type="PANTHER" id="PTHR33867">
    <property type="entry name" value="RIBOSOME MATURATION FACTOR RIMP"/>
    <property type="match status" value="1"/>
</dbReference>
<dbReference type="OrthoDB" id="9805006at2"/>
<dbReference type="RefSeq" id="WP_072991267.1">
    <property type="nucleotide sequence ID" value="NZ_FQZB01000016.1"/>
</dbReference>
<comment type="similarity">
    <text evidence="3">Belongs to the RimP family.</text>
</comment>
<protein>
    <recommendedName>
        <fullName evidence="3">Ribosome maturation factor RimP</fullName>
    </recommendedName>
</protein>
<dbReference type="Gene3D" id="3.30.300.70">
    <property type="entry name" value="RimP-like superfamily, N-terminal"/>
    <property type="match status" value="1"/>
</dbReference>
<evidence type="ECO:0000256" key="3">
    <source>
        <dbReference type="HAMAP-Rule" id="MF_01077"/>
    </source>
</evidence>
<dbReference type="GO" id="GO:0006412">
    <property type="term" value="P:translation"/>
    <property type="evidence" value="ECO:0007669"/>
    <property type="project" value="TreeGrafter"/>
</dbReference>
<comment type="function">
    <text evidence="3">Required for maturation of 30S ribosomal subunits.</text>
</comment>
<evidence type="ECO:0000259" key="4">
    <source>
        <dbReference type="Pfam" id="PF02576"/>
    </source>
</evidence>
<dbReference type="InterPro" id="IPR028989">
    <property type="entry name" value="RimP_N"/>
</dbReference>
<dbReference type="Pfam" id="PF02576">
    <property type="entry name" value="RimP_N"/>
    <property type="match status" value="1"/>
</dbReference>
<name>A0A1M6RLY0_9CLOT</name>
<dbReference type="Pfam" id="PF17384">
    <property type="entry name" value="DUF150_C"/>
    <property type="match status" value="1"/>
</dbReference>
<feature type="domain" description="Ribosome maturation factor RimP N-terminal" evidence="4">
    <location>
        <begin position="14"/>
        <end position="84"/>
    </location>
</feature>
<comment type="subcellular location">
    <subcellularLocation>
        <location evidence="3">Cytoplasm</location>
    </subcellularLocation>
</comment>
<keyword evidence="7" id="KW-1185">Reference proteome</keyword>
<gene>
    <name evidence="3" type="primary">rimP</name>
    <name evidence="6" type="ORF">SAMN02745163_03620</name>
</gene>
<dbReference type="HAMAP" id="MF_01077">
    <property type="entry name" value="RimP"/>
    <property type="match status" value="1"/>
</dbReference>
<dbReference type="STRING" id="1121302.SAMN02745163_03620"/>
<dbReference type="AlphaFoldDB" id="A0A1M6RLY0"/>
<dbReference type="PANTHER" id="PTHR33867:SF1">
    <property type="entry name" value="RIBOSOME MATURATION FACTOR RIMP"/>
    <property type="match status" value="1"/>
</dbReference>
<proteinExistence type="inferred from homology"/>
<reference evidence="6 7" key="1">
    <citation type="submission" date="2016-11" db="EMBL/GenBank/DDBJ databases">
        <authorList>
            <person name="Jaros S."/>
            <person name="Januszkiewicz K."/>
            <person name="Wedrychowicz H."/>
        </authorList>
    </citation>
    <scope>NUCLEOTIDE SEQUENCE [LARGE SCALE GENOMIC DNA]</scope>
    <source>
        <strain evidence="6 7">DSM 21758</strain>
    </source>
</reference>
<evidence type="ECO:0000256" key="1">
    <source>
        <dbReference type="ARBA" id="ARBA00022490"/>
    </source>
</evidence>